<accession>A0AAP4A2X1</accession>
<comment type="caution">
    <text evidence="1">The sequence shown here is derived from an EMBL/GenBank/DDBJ whole genome shotgun (WGS) entry which is preliminary data.</text>
</comment>
<dbReference type="AlphaFoldDB" id="A0AAP4A2X1"/>
<name>A0AAP4A2X1_PAEPO</name>
<dbReference type="RefSeq" id="WP_279836162.1">
    <property type="nucleotide sequence ID" value="NZ_JARVWT010000016.1"/>
</dbReference>
<evidence type="ECO:0000313" key="2">
    <source>
        <dbReference type="Proteomes" id="UP001229409"/>
    </source>
</evidence>
<reference evidence="1" key="1">
    <citation type="submission" date="2023-04" db="EMBL/GenBank/DDBJ databases">
        <title>Uncovering the Secrets of Slow-Growing Bacteria in Tropical Savanna Soil through Cultivation and Genomic Analysis.</title>
        <authorList>
            <person name="Goncalves O.S."/>
            <person name="Santana M.F."/>
        </authorList>
    </citation>
    <scope>NUCLEOTIDE SEQUENCE</scope>
    <source>
        <strain evidence="1">ANTI</strain>
    </source>
</reference>
<sequence length="148" mass="17101">MSRFPVHGNTLSELQHHRRMETSFSITETGRLDAFTKTWTADPWKGFTGTVIVFLITDEQIIHATEPHSYGVDGVRVGDPSREDYWYEDIPIDVVEKMNSYAIWHAHTPIDRVTPDKFKEWAEAIGPFIQVFTSPIKLHSTEETRKVK</sequence>
<proteinExistence type="predicted"/>
<gene>
    <name evidence="1" type="ORF">QDS18_25700</name>
</gene>
<dbReference type="Proteomes" id="UP001229409">
    <property type="component" value="Unassembled WGS sequence"/>
</dbReference>
<protein>
    <submittedName>
        <fullName evidence="1">Uncharacterized protein</fullName>
    </submittedName>
</protein>
<organism evidence="1 2">
    <name type="scientific">Paenibacillus polymyxa</name>
    <name type="common">Bacillus polymyxa</name>
    <dbReference type="NCBI Taxonomy" id="1406"/>
    <lineage>
        <taxon>Bacteria</taxon>
        <taxon>Bacillati</taxon>
        <taxon>Bacillota</taxon>
        <taxon>Bacilli</taxon>
        <taxon>Bacillales</taxon>
        <taxon>Paenibacillaceae</taxon>
        <taxon>Paenibacillus</taxon>
    </lineage>
</organism>
<dbReference type="EMBL" id="JARVWT010000016">
    <property type="protein sequence ID" value="MDH2334272.1"/>
    <property type="molecule type" value="Genomic_DNA"/>
</dbReference>
<evidence type="ECO:0000313" key="1">
    <source>
        <dbReference type="EMBL" id="MDH2334272.1"/>
    </source>
</evidence>